<keyword evidence="5" id="KW-0804">Transcription</keyword>
<keyword evidence="6" id="KW-0508">mRNA splicing</keyword>
<evidence type="ECO:0000256" key="4">
    <source>
        <dbReference type="ARBA" id="ARBA00023015"/>
    </source>
</evidence>
<name>A0A180GH24_PUCT1</name>
<organism evidence="10">
    <name type="scientific">Puccinia triticina (isolate 1-1 / race 1 (BBBD))</name>
    <name type="common">Brown leaf rust fungus</name>
    <dbReference type="NCBI Taxonomy" id="630390"/>
    <lineage>
        <taxon>Eukaryota</taxon>
        <taxon>Fungi</taxon>
        <taxon>Dikarya</taxon>
        <taxon>Basidiomycota</taxon>
        <taxon>Pucciniomycotina</taxon>
        <taxon>Pucciniomycetes</taxon>
        <taxon>Pucciniales</taxon>
        <taxon>Pucciniaceae</taxon>
        <taxon>Puccinia</taxon>
    </lineage>
</organism>
<accession>A0A180GH24</accession>
<dbReference type="OrthoDB" id="330772at2759"/>
<reference evidence="11" key="4">
    <citation type="submission" date="2025-05" db="UniProtKB">
        <authorList>
            <consortium name="EnsemblFungi"/>
        </authorList>
    </citation>
    <scope>IDENTIFICATION</scope>
    <source>
        <strain evidence="11">isolate 1-1 / race 1 (BBBD)</strain>
    </source>
</reference>
<dbReference type="GO" id="GO:0006397">
    <property type="term" value="P:mRNA processing"/>
    <property type="evidence" value="ECO:0007669"/>
    <property type="project" value="UniProtKB-KW"/>
</dbReference>
<proteinExistence type="inferred from homology"/>
<evidence type="ECO:0000256" key="3">
    <source>
        <dbReference type="ARBA" id="ARBA00022664"/>
    </source>
</evidence>
<evidence type="ECO:0000256" key="1">
    <source>
        <dbReference type="ARBA" id="ARBA00004123"/>
    </source>
</evidence>
<evidence type="ECO:0000313" key="12">
    <source>
        <dbReference type="Proteomes" id="UP000005240"/>
    </source>
</evidence>
<reference evidence="10" key="2">
    <citation type="submission" date="2016-05" db="EMBL/GenBank/DDBJ databases">
        <title>Comparative analysis highlights variable genome content of wheat rusts and divergence of the mating loci.</title>
        <authorList>
            <person name="Cuomo C.A."/>
            <person name="Bakkeren G."/>
            <person name="Szabo L."/>
            <person name="Khalil H."/>
            <person name="Joly D."/>
            <person name="Goldberg J."/>
            <person name="Young S."/>
            <person name="Zeng Q."/>
            <person name="Fellers J."/>
        </authorList>
    </citation>
    <scope>NUCLEOTIDE SEQUENCE [LARGE SCALE GENOMIC DNA]</scope>
    <source>
        <strain evidence="10">1-1 BBBD Race 1</strain>
    </source>
</reference>
<keyword evidence="12" id="KW-1185">Reference proteome</keyword>
<dbReference type="VEuPathDB" id="FungiDB:PTTG_09399"/>
<evidence type="ECO:0000256" key="6">
    <source>
        <dbReference type="ARBA" id="ARBA00023187"/>
    </source>
</evidence>
<feature type="compositionally biased region" description="Basic and acidic residues" evidence="8">
    <location>
        <begin position="312"/>
        <end position="321"/>
    </location>
</feature>
<feature type="region of interest" description="Disordered" evidence="8">
    <location>
        <begin position="175"/>
        <end position="194"/>
    </location>
</feature>
<feature type="compositionally biased region" description="Polar residues" evidence="8">
    <location>
        <begin position="48"/>
        <end position="60"/>
    </location>
</feature>
<dbReference type="InterPro" id="IPR039853">
    <property type="entry name" value="Pinin"/>
</dbReference>
<keyword evidence="3" id="KW-0507">mRNA processing</keyword>
<dbReference type="PANTHER" id="PTHR12707">
    <property type="entry name" value="PINN"/>
    <property type="match status" value="1"/>
</dbReference>
<dbReference type="Proteomes" id="UP000005240">
    <property type="component" value="Unassembled WGS sequence"/>
</dbReference>
<dbReference type="EMBL" id="ADAS02000078">
    <property type="protein sequence ID" value="OAV91612.1"/>
    <property type="molecule type" value="Genomic_DNA"/>
</dbReference>
<keyword evidence="7" id="KW-0539">Nucleus</keyword>
<keyword evidence="4" id="KW-0805">Transcription regulation</keyword>
<evidence type="ECO:0000256" key="2">
    <source>
        <dbReference type="ARBA" id="ARBA00010386"/>
    </source>
</evidence>
<evidence type="ECO:0000313" key="11">
    <source>
        <dbReference type="EnsemblFungi" id="PTTG_09399-t43_1-p1"/>
    </source>
</evidence>
<feature type="compositionally biased region" description="Low complexity" evidence="8">
    <location>
        <begin position="277"/>
        <end position="290"/>
    </location>
</feature>
<evidence type="ECO:0000313" key="10">
    <source>
        <dbReference type="EMBL" id="OAV91612.1"/>
    </source>
</evidence>
<feature type="compositionally biased region" description="Basic and acidic residues" evidence="8">
    <location>
        <begin position="292"/>
        <end position="305"/>
    </location>
</feature>
<comment type="subcellular location">
    <subcellularLocation>
        <location evidence="1">Nucleus</location>
    </subcellularLocation>
</comment>
<gene>
    <name evidence="10" type="ORF">PTTG_09399</name>
</gene>
<dbReference type="STRING" id="630390.A0A180GH24"/>
<dbReference type="Pfam" id="PF04696">
    <property type="entry name" value="Pinin_SDK_memA"/>
    <property type="match status" value="1"/>
</dbReference>
<reference evidence="11 12" key="3">
    <citation type="journal article" date="2017" name="G3 (Bethesda)">
        <title>Comparative analysis highlights variable genome content of wheat rusts and divergence of the mating loci.</title>
        <authorList>
            <person name="Cuomo C.A."/>
            <person name="Bakkeren G."/>
            <person name="Khalil H.B."/>
            <person name="Panwar V."/>
            <person name="Joly D."/>
            <person name="Linning R."/>
            <person name="Sakthikumar S."/>
            <person name="Song X."/>
            <person name="Adiconis X."/>
            <person name="Fan L."/>
            <person name="Goldberg J.M."/>
            <person name="Levin J.Z."/>
            <person name="Young S."/>
            <person name="Zeng Q."/>
            <person name="Anikster Y."/>
            <person name="Bruce M."/>
            <person name="Wang M."/>
            <person name="Yin C."/>
            <person name="McCallum B."/>
            <person name="Szabo L.J."/>
            <person name="Hulbert S."/>
            <person name="Chen X."/>
            <person name="Fellers J.P."/>
        </authorList>
    </citation>
    <scope>NUCLEOTIDE SEQUENCE</scope>
    <source>
        <strain evidence="12">Isolate 1-1 / race 1 (BBBD)</strain>
        <strain evidence="11">isolate 1-1 / race 1 (BBBD)</strain>
    </source>
</reference>
<dbReference type="GO" id="GO:0071013">
    <property type="term" value="C:catalytic step 2 spliceosome"/>
    <property type="evidence" value="ECO:0007669"/>
    <property type="project" value="TreeGrafter"/>
</dbReference>
<sequence>MLSQTPPAPAAEDSAGPEDEIRAAEAEFTSKQTGHPSDRMVEDPPAGEQSSSRPPESADQQPRKKLKLTEADKKRSVRMFGALMGTLSKFQDETSKTKQTDAAKRRAAVESRLQAKLKLEAEALHLLRACEVEEINLKQQVLRKADELGYLSGLHTIKFANKLAFSHYLRTSTSKKTDADQNEPHLTTYGRPRHSDQPIFWLPHKLLPEQKELIEKQRMETQEEVEEEQHQWEEERLAKEEELEKLQAHRDSRLAEIQTEKARARANAGTEPNPDPASTSATVTATANETAEVDRRQPSEIRQDTPDVVMDNGRDEDAVEY</sequence>
<dbReference type="AlphaFoldDB" id="A0A180GH24"/>
<protein>
    <submittedName>
        <fullName evidence="11">Pinin_SDK_memA domain-containing protein</fullName>
    </submittedName>
</protein>
<evidence type="ECO:0000256" key="5">
    <source>
        <dbReference type="ARBA" id="ARBA00023163"/>
    </source>
</evidence>
<feature type="region of interest" description="Disordered" evidence="8">
    <location>
        <begin position="1"/>
        <end position="72"/>
    </location>
</feature>
<dbReference type="PANTHER" id="PTHR12707:SF0">
    <property type="entry name" value="PININ"/>
    <property type="match status" value="1"/>
</dbReference>
<reference evidence="10" key="1">
    <citation type="submission" date="2009-11" db="EMBL/GenBank/DDBJ databases">
        <authorList>
            <consortium name="The Broad Institute Genome Sequencing Platform"/>
            <person name="Ward D."/>
            <person name="Feldgarden M."/>
            <person name="Earl A."/>
            <person name="Young S.K."/>
            <person name="Zeng Q."/>
            <person name="Koehrsen M."/>
            <person name="Alvarado L."/>
            <person name="Berlin A."/>
            <person name="Bochicchio J."/>
            <person name="Borenstein D."/>
            <person name="Chapman S.B."/>
            <person name="Chen Z."/>
            <person name="Engels R."/>
            <person name="Freedman E."/>
            <person name="Gellesch M."/>
            <person name="Goldberg J."/>
            <person name="Griggs A."/>
            <person name="Gujja S."/>
            <person name="Heilman E."/>
            <person name="Heiman D."/>
            <person name="Hepburn T."/>
            <person name="Howarth C."/>
            <person name="Jen D."/>
            <person name="Larson L."/>
            <person name="Lewis B."/>
            <person name="Mehta T."/>
            <person name="Park D."/>
            <person name="Pearson M."/>
            <person name="Roberts A."/>
            <person name="Saif S."/>
            <person name="Shea T."/>
            <person name="Shenoy N."/>
            <person name="Sisk P."/>
            <person name="Stolte C."/>
            <person name="Sykes S."/>
            <person name="Thomson T."/>
            <person name="Walk T."/>
            <person name="White J."/>
            <person name="Yandava C."/>
            <person name="Izard J."/>
            <person name="Baranova O.V."/>
            <person name="Blanton J.M."/>
            <person name="Tanner A.C."/>
            <person name="Dewhirst F.E."/>
            <person name="Haas B."/>
            <person name="Nusbaum C."/>
            <person name="Birren B."/>
        </authorList>
    </citation>
    <scope>NUCLEOTIDE SEQUENCE [LARGE SCALE GENOMIC DNA]</scope>
    <source>
        <strain evidence="10">1-1 BBBD Race 1</strain>
    </source>
</reference>
<feature type="domain" description="Pinin/SDK/MemA protein" evidence="9">
    <location>
        <begin position="71"/>
        <end position="218"/>
    </location>
</feature>
<dbReference type="EnsemblFungi" id="PTTG_09399-t43_1">
    <property type="protein sequence ID" value="PTTG_09399-t43_1-p1"/>
    <property type="gene ID" value="PTTG_09399"/>
</dbReference>
<feature type="compositionally biased region" description="Basic and acidic residues" evidence="8">
    <location>
        <begin position="228"/>
        <end position="263"/>
    </location>
</feature>
<dbReference type="GO" id="GO:0008380">
    <property type="term" value="P:RNA splicing"/>
    <property type="evidence" value="ECO:0007669"/>
    <property type="project" value="UniProtKB-KW"/>
</dbReference>
<feature type="region of interest" description="Disordered" evidence="8">
    <location>
        <begin position="218"/>
        <end position="321"/>
    </location>
</feature>
<evidence type="ECO:0000256" key="8">
    <source>
        <dbReference type="SAM" id="MobiDB-lite"/>
    </source>
</evidence>
<evidence type="ECO:0000256" key="7">
    <source>
        <dbReference type="ARBA" id="ARBA00023242"/>
    </source>
</evidence>
<comment type="similarity">
    <text evidence="2">Belongs to the pinin family.</text>
</comment>
<dbReference type="InterPro" id="IPR006786">
    <property type="entry name" value="Pinin_SDK_MemA"/>
</dbReference>
<evidence type="ECO:0000259" key="9">
    <source>
        <dbReference type="Pfam" id="PF04696"/>
    </source>
</evidence>